<dbReference type="Gene3D" id="3.30.470.20">
    <property type="entry name" value="ATP-grasp fold, B domain"/>
    <property type="match status" value="1"/>
</dbReference>
<accession>A0A915KED9</accession>
<organism evidence="1 2">
    <name type="scientific">Romanomermis culicivorax</name>
    <name type="common">Nematode worm</name>
    <dbReference type="NCBI Taxonomy" id="13658"/>
    <lineage>
        <taxon>Eukaryota</taxon>
        <taxon>Metazoa</taxon>
        <taxon>Ecdysozoa</taxon>
        <taxon>Nematoda</taxon>
        <taxon>Enoplea</taxon>
        <taxon>Dorylaimia</taxon>
        <taxon>Mermithida</taxon>
        <taxon>Mermithoidea</taxon>
        <taxon>Mermithidae</taxon>
        <taxon>Romanomermis</taxon>
    </lineage>
</organism>
<evidence type="ECO:0000313" key="1">
    <source>
        <dbReference type="Proteomes" id="UP000887565"/>
    </source>
</evidence>
<dbReference type="AlphaFoldDB" id="A0A915KED9"/>
<reference evidence="2" key="1">
    <citation type="submission" date="2022-11" db="UniProtKB">
        <authorList>
            <consortium name="WormBaseParasite"/>
        </authorList>
    </citation>
    <scope>IDENTIFICATION</scope>
</reference>
<name>A0A915KED9_ROMCU</name>
<proteinExistence type="predicted"/>
<keyword evidence="1" id="KW-1185">Reference proteome</keyword>
<sequence>MIDNFGPVVVEQFIQGPEYTVLVVENLENEADPLALTPMQCIFPD</sequence>
<protein>
    <submittedName>
        <fullName evidence="2">Uncharacterized protein</fullName>
    </submittedName>
</protein>
<evidence type="ECO:0000313" key="2">
    <source>
        <dbReference type="WBParaSite" id="nRc.2.0.1.t37077-RA"/>
    </source>
</evidence>
<dbReference type="Proteomes" id="UP000887565">
    <property type="component" value="Unplaced"/>
</dbReference>
<dbReference type="WBParaSite" id="nRc.2.0.1.t37077-RA">
    <property type="protein sequence ID" value="nRc.2.0.1.t37077-RA"/>
    <property type="gene ID" value="nRc.2.0.1.g37077"/>
</dbReference>